<dbReference type="InterPro" id="IPR000092">
    <property type="entry name" value="Polyprenyl_synt"/>
</dbReference>
<evidence type="ECO:0000256" key="2">
    <source>
        <dbReference type="ARBA" id="ARBA00006706"/>
    </source>
</evidence>
<dbReference type="Gene3D" id="1.10.600.10">
    <property type="entry name" value="Farnesyl Diphosphate Synthase"/>
    <property type="match status" value="1"/>
</dbReference>
<keyword evidence="3 6" id="KW-0808">Transferase</keyword>
<dbReference type="GO" id="GO:0046872">
    <property type="term" value="F:metal ion binding"/>
    <property type="evidence" value="ECO:0007669"/>
    <property type="project" value="UniProtKB-KW"/>
</dbReference>
<comment type="caution">
    <text evidence="7">The sequence shown here is derived from an EMBL/GenBank/DDBJ whole genome shotgun (WGS) entry which is preliminary data.</text>
</comment>
<dbReference type="PROSITE" id="PS00723">
    <property type="entry name" value="POLYPRENYL_SYNTHASE_1"/>
    <property type="match status" value="1"/>
</dbReference>
<comment type="similarity">
    <text evidence="2 6">Belongs to the FPP/GGPP synthase family.</text>
</comment>
<name>A0A150HE53_9MICO</name>
<sequence>MITLLDDDARQSIDAAIGGALKRLERRAAPLGDGARALAAATSAAAADGKRLRPALVVAAYRAFGGSPDAADAAVWDVAAALELLHTAFVVHDDLIDRDLERRGIPNVAGRFRTRAQVFGASGDQAATVGDAAAVLAGDLLLFEASRLVACASVDAPTRVALLQIIDDAILVSASGELADVEHAARADYPETDALLGAAHDKTAAYSFEAPLLAGAVMAGATDAARAQLSLAAADLGLAFQLVDDLIGTFGSRRQAGRDPGADLREAKRTPLIALARDTAAWPRVSSALAVAHTGPIAVRRAQRELEASGARDDLVALIHDRLSRARSRAASPSLPPAAVALLAEVANTIEGRIP</sequence>
<dbReference type="InterPro" id="IPR033749">
    <property type="entry name" value="Polyprenyl_synt_CS"/>
</dbReference>
<dbReference type="GO" id="GO:0008299">
    <property type="term" value="P:isoprenoid biosynthetic process"/>
    <property type="evidence" value="ECO:0007669"/>
    <property type="project" value="InterPro"/>
</dbReference>
<gene>
    <name evidence="7" type="ORF">Mlaev_01701</name>
</gene>
<dbReference type="PANTHER" id="PTHR12001">
    <property type="entry name" value="GERANYLGERANYL PYROPHOSPHATE SYNTHASE"/>
    <property type="match status" value="1"/>
</dbReference>
<keyword evidence="8" id="KW-1185">Reference proteome</keyword>
<dbReference type="RefSeq" id="WP_061683053.1">
    <property type="nucleotide sequence ID" value="NZ_LRAD01000035.1"/>
</dbReference>
<dbReference type="EC" id="2.5.1.10" evidence="7"/>
<comment type="cofactor">
    <cofactor evidence="1">
        <name>Mg(2+)</name>
        <dbReference type="ChEBI" id="CHEBI:18420"/>
    </cofactor>
</comment>
<dbReference type="Pfam" id="PF00348">
    <property type="entry name" value="polyprenyl_synt"/>
    <property type="match status" value="1"/>
</dbReference>
<evidence type="ECO:0000313" key="8">
    <source>
        <dbReference type="Proteomes" id="UP000075357"/>
    </source>
</evidence>
<evidence type="ECO:0000313" key="7">
    <source>
        <dbReference type="EMBL" id="KXZ60295.1"/>
    </source>
</evidence>
<dbReference type="GO" id="GO:0004337">
    <property type="term" value="F:(2E,6E)-farnesyl diphosphate synthase activity"/>
    <property type="evidence" value="ECO:0007669"/>
    <property type="project" value="UniProtKB-EC"/>
</dbReference>
<dbReference type="SFLD" id="SFLDS00005">
    <property type="entry name" value="Isoprenoid_Synthase_Type_I"/>
    <property type="match status" value="1"/>
</dbReference>
<dbReference type="PROSITE" id="PS00444">
    <property type="entry name" value="POLYPRENYL_SYNTHASE_2"/>
    <property type="match status" value="1"/>
</dbReference>
<evidence type="ECO:0000256" key="1">
    <source>
        <dbReference type="ARBA" id="ARBA00001946"/>
    </source>
</evidence>
<evidence type="ECO:0000256" key="6">
    <source>
        <dbReference type="RuleBase" id="RU004466"/>
    </source>
</evidence>
<dbReference type="EMBL" id="LRAD01000035">
    <property type="protein sequence ID" value="KXZ60295.1"/>
    <property type="molecule type" value="Genomic_DNA"/>
</dbReference>
<accession>A0A150HE53</accession>
<keyword evidence="5" id="KW-0460">Magnesium</keyword>
<keyword evidence="4" id="KW-0479">Metal-binding</keyword>
<evidence type="ECO:0000256" key="4">
    <source>
        <dbReference type="ARBA" id="ARBA00022723"/>
    </source>
</evidence>
<dbReference type="InterPro" id="IPR008949">
    <property type="entry name" value="Isoprenoid_synthase_dom_sf"/>
</dbReference>
<organism evidence="7 8">
    <name type="scientific">Microbacterium laevaniformans</name>
    <dbReference type="NCBI Taxonomy" id="36807"/>
    <lineage>
        <taxon>Bacteria</taxon>
        <taxon>Bacillati</taxon>
        <taxon>Actinomycetota</taxon>
        <taxon>Actinomycetes</taxon>
        <taxon>Micrococcales</taxon>
        <taxon>Microbacteriaceae</taxon>
        <taxon>Microbacterium</taxon>
    </lineage>
</organism>
<evidence type="ECO:0000256" key="5">
    <source>
        <dbReference type="ARBA" id="ARBA00022842"/>
    </source>
</evidence>
<protein>
    <submittedName>
        <fullName evidence="7">(2E,6E)-farnesyl diphosphate synthase</fullName>
        <ecNumber evidence="7">2.5.1.10</ecNumber>
    </submittedName>
</protein>
<dbReference type="SUPFAM" id="SSF48576">
    <property type="entry name" value="Terpenoid synthases"/>
    <property type="match status" value="1"/>
</dbReference>
<dbReference type="PANTHER" id="PTHR12001:SF85">
    <property type="entry name" value="SHORT CHAIN ISOPRENYL DIPHOSPHATE SYNTHASE"/>
    <property type="match status" value="1"/>
</dbReference>
<dbReference type="AlphaFoldDB" id="A0A150HE53"/>
<dbReference type="PATRIC" id="fig|36807.3.peg.1725"/>
<dbReference type="Proteomes" id="UP000075357">
    <property type="component" value="Unassembled WGS sequence"/>
</dbReference>
<evidence type="ECO:0000256" key="3">
    <source>
        <dbReference type="ARBA" id="ARBA00022679"/>
    </source>
</evidence>
<reference evidence="7 8" key="1">
    <citation type="submission" date="2016-01" db="EMBL/GenBank/DDBJ databases">
        <title>Draft genome sequences of Microbacterium laevaniformans LCDC 91-0039 and the type strain of Microbacterium hominis LCDC 84-209.</title>
        <authorList>
            <person name="Bernier A.-M."/>
            <person name="Bernard K."/>
        </authorList>
    </citation>
    <scope>NUCLEOTIDE SEQUENCE [LARGE SCALE GENOMIC DNA]</scope>
    <source>
        <strain evidence="7 8">LCDC 91-0039</strain>
    </source>
</reference>
<dbReference type="STRING" id="36807.Mlaev_01701"/>
<proteinExistence type="inferred from homology"/>